<keyword evidence="4" id="KW-0808">Transferase</keyword>
<dbReference type="InterPro" id="IPR003661">
    <property type="entry name" value="HisK_dim/P_dom"/>
</dbReference>
<dbReference type="InterPro" id="IPR003594">
    <property type="entry name" value="HATPase_dom"/>
</dbReference>
<accession>A0A2H3P9L8</accession>
<dbReference type="SUPFAM" id="SSF55874">
    <property type="entry name" value="ATPase domain of HSP90 chaperone/DNA topoisomerase II/histidine kinase"/>
    <property type="match status" value="1"/>
</dbReference>
<dbReference type="InterPro" id="IPR000014">
    <property type="entry name" value="PAS"/>
</dbReference>
<evidence type="ECO:0000259" key="7">
    <source>
        <dbReference type="PROSITE" id="PS50109"/>
    </source>
</evidence>
<comment type="catalytic activity">
    <reaction evidence="1">
        <text>ATP + protein L-histidine = ADP + protein N-phospho-L-histidine.</text>
        <dbReference type="EC" id="2.7.13.3"/>
    </reaction>
</comment>
<dbReference type="OrthoDB" id="9811889at2"/>
<dbReference type="Pfam" id="PF00512">
    <property type="entry name" value="HisKA"/>
    <property type="match status" value="1"/>
</dbReference>
<dbReference type="InterPro" id="IPR035965">
    <property type="entry name" value="PAS-like_dom_sf"/>
</dbReference>
<proteinExistence type="predicted"/>
<dbReference type="SMART" id="SM00091">
    <property type="entry name" value="PAS"/>
    <property type="match status" value="1"/>
</dbReference>
<dbReference type="CDD" id="cd00130">
    <property type="entry name" value="PAS"/>
    <property type="match status" value="1"/>
</dbReference>
<dbReference type="AlphaFoldDB" id="A0A2H3P9L8"/>
<dbReference type="InterPro" id="IPR036890">
    <property type="entry name" value="HATPase_C_sf"/>
</dbReference>
<sequence length="608" mass="67414">MVRLHVNAHGKNKKVINKRSYGKVHENKIFSVCHARCLSMFMTASSSESPEAASSIVRLDLEEAPSSHFDVADEARLAALKRYQSVYSPPEEAFDRLTRLAADLFDAPVAYINFIGRDRQWTKSCVSEECPPEVGFDLSFCVHNVQEEGPMVIEDARNDERFADNPVVTGEMPITESGEGVCFYAGVPLTTSDGYRIGSICVMDTEPRAPDPGRIRQLADLAAIAVDELELRAGYRYHEDILESITDAFFAVDDNWTFTYVNGKAEKWLQRDRDELIGTNIWEAFPGAVDLAFYERYKTVRDQNRSVQFEAYFPPLDSWFRVHAYPFREGLSVYFSDVTERKQYEQALQEAKQAAEDANASKSRFVAGVAHDLQTPLSVINMQSELLRNEAGGAASEYVENIQSATEQLQSMATSLMDLAKLQNDSPPMQTEACDVRSVLGAAVSAIELYAEREHVTLYSNVPPRPLRAVVHAESLRRVVDNLVTNAISYSEAEDTVAVYAAPSHEPPQAYPGHARKETHEGGEKDALQRTGQVRITVSDNGPGIPPELLEDLFEPYVRGDRGSGSGLGLTVAKELIEAMDGDIVVRSEEGEGTAFYVFVPAAIVPSE</sequence>
<feature type="compositionally biased region" description="Basic and acidic residues" evidence="6">
    <location>
        <begin position="515"/>
        <end position="528"/>
    </location>
</feature>
<dbReference type="PRINTS" id="PR00344">
    <property type="entry name" value="BCTRLSENSOR"/>
</dbReference>
<dbReference type="SUPFAM" id="SSF55785">
    <property type="entry name" value="PYP-like sensor domain (PAS domain)"/>
    <property type="match status" value="1"/>
</dbReference>
<dbReference type="Gene3D" id="3.30.565.10">
    <property type="entry name" value="Histidine kinase-like ATPase, C-terminal domain"/>
    <property type="match status" value="1"/>
</dbReference>
<feature type="domain" description="Histidine kinase" evidence="7">
    <location>
        <begin position="368"/>
        <end position="604"/>
    </location>
</feature>
<dbReference type="SUPFAM" id="SSF47384">
    <property type="entry name" value="Homodimeric domain of signal transducing histidine kinase"/>
    <property type="match status" value="1"/>
</dbReference>
<dbReference type="Proteomes" id="UP000221024">
    <property type="component" value="Unassembled WGS sequence"/>
</dbReference>
<dbReference type="PROSITE" id="PS50109">
    <property type="entry name" value="HIS_KIN"/>
    <property type="match status" value="1"/>
</dbReference>
<evidence type="ECO:0000256" key="4">
    <source>
        <dbReference type="ARBA" id="ARBA00022679"/>
    </source>
</evidence>
<dbReference type="SMART" id="SM00388">
    <property type="entry name" value="HisKA"/>
    <property type="match status" value="1"/>
</dbReference>
<keyword evidence="5" id="KW-0418">Kinase</keyword>
<dbReference type="Pfam" id="PF08448">
    <property type="entry name" value="PAS_4"/>
    <property type="match status" value="1"/>
</dbReference>
<dbReference type="InterPro" id="IPR036097">
    <property type="entry name" value="HisK_dim/P_sf"/>
</dbReference>
<dbReference type="InterPro" id="IPR005467">
    <property type="entry name" value="His_kinase_dom"/>
</dbReference>
<dbReference type="NCBIfam" id="TIGR00229">
    <property type="entry name" value="sensory_box"/>
    <property type="match status" value="1"/>
</dbReference>
<name>A0A2H3P9L8_9BACT</name>
<evidence type="ECO:0000256" key="5">
    <source>
        <dbReference type="ARBA" id="ARBA00022777"/>
    </source>
</evidence>
<dbReference type="EC" id="2.7.13.3" evidence="2"/>
<feature type="domain" description="PAS" evidence="8">
    <location>
        <begin position="234"/>
        <end position="280"/>
    </location>
</feature>
<organism evidence="9 10">
    <name type="scientific">Longimonas halophila</name>
    <dbReference type="NCBI Taxonomy" id="1469170"/>
    <lineage>
        <taxon>Bacteria</taxon>
        <taxon>Pseudomonadati</taxon>
        <taxon>Rhodothermota</taxon>
        <taxon>Rhodothermia</taxon>
        <taxon>Rhodothermales</taxon>
        <taxon>Salisaetaceae</taxon>
        <taxon>Longimonas</taxon>
    </lineage>
</organism>
<dbReference type="Gene3D" id="1.10.287.130">
    <property type="match status" value="1"/>
</dbReference>
<protein>
    <recommendedName>
        <fullName evidence="2">histidine kinase</fullName>
        <ecNumber evidence="2">2.7.13.3</ecNumber>
    </recommendedName>
</protein>
<dbReference type="CDD" id="cd00082">
    <property type="entry name" value="HisKA"/>
    <property type="match status" value="1"/>
</dbReference>
<evidence type="ECO:0000313" key="10">
    <source>
        <dbReference type="Proteomes" id="UP000221024"/>
    </source>
</evidence>
<dbReference type="PANTHER" id="PTHR43047">
    <property type="entry name" value="TWO-COMPONENT HISTIDINE PROTEIN KINASE"/>
    <property type="match status" value="1"/>
</dbReference>
<dbReference type="Gene3D" id="3.30.450.40">
    <property type="match status" value="1"/>
</dbReference>
<dbReference type="EMBL" id="PDEP01000001">
    <property type="protein sequence ID" value="PEN09625.1"/>
    <property type="molecule type" value="Genomic_DNA"/>
</dbReference>
<dbReference type="Gene3D" id="3.30.450.20">
    <property type="entry name" value="PAS domain"/>
    <property type="match status" value="1"/>
</dbReference>
<reference evidence="9 10" key="1">
    <citation type="submission" date="2017-10" db="EMBL/GenBank/DDBJ databases">
        <title>Draft genome of Longimonas halophila.</title>
        <authorList>
            <person name="Goh K.M."/>
            <person name="Shamsir M.S."/>
            <person name="Lim S.W."/>
        </authorList>
    </citation>
    <scope>NUCLEOTIDE SEQUENCE [LARGE SCALE GENOMIC DNA]</scope>
    <source>
        <strain evidence="9 10">KCTC 42399</strain>
    </source>
</reference>
<evidence type="ECO:0000259" key="8">
    <source>
        <dbReference type="PROSITE" id="PS50112"/>
    </source>
</evidence>
<evidence type="ECO:0000313" key="9">
    <source>
        <dbReference type="EMBL" id="PEN09625.1"/>
    </source>
</evidence>
<gene>
    <name evidence="9" type="ORF">CRI93_02530</name>
</gene>
<dbReference type="InterPro" id="IPR013656">
    <property type="entry name" value="PAS_4"/>
</dbReference>
<dbReference type="SMART" id="SM00065">
    <property type="entry name" value="GAF"/>
    <property type="match status" value="1"/>
</dbReference>
<dbReference type="SUPFAM" id="SSF55781">
    <property type="entry name" value="GAF domain-like"/>
    <property type="match status" value="1"/>
</dbReference>
<dbReference type="Pfam" id="PF02518">
    <property type="entry name" value="HATPase_c"/>
    <property type="match status" value="1"/>
</dbReference>
<keyword evidence="10" id="KW-1185">Reference proteome</keyword>
<evidence type="ECO:0000256" key="6">
    <source>
        <dbReference type="SAM" id="MobiDB-lite"/>
    </source>
</evidence>
<comment type="caution">
    <text evidence="9">The sequence shown here is derived from an EMBL/GenBank/DDBJ whole genome shotgun (WGS) entry which is preliminary data.</text>
</comment>
<dbReference type="CDD" id="cd00075">
    <property type="entry name" value="HATPase"/>
    <property type="match status" value="1"/>
</dbReference>
<dbReference type="InterPro" id="IPR004358">
    <property type="entry name" value="Sig_transdc_His_kin-like_C"/>
</dbReference>
<dbReference type="Pfam" id="PF01590">
    <property type="entry name" value="GAF"/>
    <property type="match status" value="1"/>
</dbReference>
<evidence type="ECO:0000256" key="1">
    <source>
        <dbReference type="ARBA" id="ARBA00000085"/>
    </source>
</evidence>
<dbReference type="SMART" id="SM00387">
    <property type="entry name" value="HATPase_c"/>
    <property type="match status" value="1"/>
</dbReference>
<evidence type="ECO:0000256" key="3">
    <source>
        <dbReference type="ARBA" id="ARBA00022553"/>
    </source>
</evidence>
<feature type="region of interest" description="Disordered" evidence="6">
    <location>
        <begin position="507"/>
        <end position="528"/>
    </location>
</feature>
<dbReference type="PROSITE" id="PS50112">
    <property type="entry name" value="PAS"/>
    <property type="match status" value="1"/>
</dbReference>
<evidence type="ECO:0000256" key="2">
    <source>
        <dbReference type="ARBA" id="ARBA00012438"/>
    </source>
</evidence>
<dbReference type="InterPro" id="IPR003018">
    <property type="entry name" value="GAF"/>
</dbReference>
<dbReference type="InterPro" id="IPR029016">
    <property type="entry name" value="GAF-like_dom_sf"/>
</dbReference>
<keyword evidence="3" id="KW-0597">Phosphoprotein</keyword>
<dbReference type="GO" id="GO:0000155">
    <property type="term" value="F:phosphorelay sensor kinase activity"/>
    <property type="evidence" value="ECO:0007669"/>
    <property type="project" value="InterPro"/>
</dbReference>